<dbReference type="InterPro" id="IPR052529">
    <property type="entry name" value="Bact_Transport_Assoc"/>
</dbReference>
<name>A0A317NAH0_9NOCA</name>
<proteinExistence type="predicted"/>
<evidence type="ECO:0000313" key="5">
    <source>
        <dbReference type="Proteomes" id="UP000246410"/>
    </source>
</evidence>
<keyword evidence="5" id="KW-1185">Reference proteome</keyword>
<reference evidence="4 5" key="1">
    <citation type="submission" date="2018-05" db="EMBL/GenBank/DDBJ databases">
        <title>Genomic Encyclopedia of Type Strains, Phase IV (KMG-IV): sequencing the most valuable type-strain genomes for metagenomic binning, comparative biology and taxonomic classification.</title>
        <authorList>
            <person name="Goeker M."/>
        </authorList>
    </citation>
    <scope>NUCLEOTIDE SEQUENCE [LARGE SCALE GENOMIC DNA]</scope>
    <source>
        <strain evidence="4 5">DSM 44717</strain>
    </source>
</reference>
<evidence type="ECO:0000259" key="3">
    <source>
        <dbReference type="Pfam" id="PF07786"/>
    </source>
</evidence>
<feature type="transmembrane region" description="Helical" evidence="1">
    <location>
        <begin position="58"/>
        <end position="75"/>
    </location>
</feature>
<dbReference type="Proteomes" id="UP000246410">
    <property type="component" value="Unassembled WGS sequence"/>
</dbReference>
<feature type="transmembrane region" description="Helical" evidence="1">
    <location>
        <begin position="201"/>
        <end position="221"/>
    </location>
</feature>
<dbReference type="PANTHER" id="PTHR30590:SF3">
    <property type="entry name" value="HYPOTHETICAL MEMBRANE SPANNING PROTEIN"/>
    <property type="match status" value="1"/>
</dbReference>
<sequence>MSEVTAHDESEPRRRRRIPGLDLARGLAVFGMFVAHLGPEDGRGGVVGFALDAADGRASALFAVLTGITLIYITSRERTCGGTRTTVAVLVRAAILIALGLILSISGAPVKVILVFYGACFVLVLPLVRMSGRVLSVAAVAAVLAGPQLLFVARPWCESTSTAACELVVTGTYPALVWVSFILTGMALARMDLASTRIQFGLLWVGVGTAVLGYGGSWLAMDTVPGVDPLLRGSRLWWAFDSGNSEHWSWLLVAAPHSQTTLSVLGNTGVAVAIVATALLATAEHGMLTRALRPVTAVGAMSLTVYVAHIGAVWAIHATGIDTLAERSMVVLIGLTAGTTVAATIWMQRFRRGPLEAMLSSTTVRAQRLI</sequence>
<dbReference type="Pfam" id="PF07786">
    <property type="entry name" value="HGSNAT_cat"/>
    <property type="match status" value="1"/>
</dbReference>
<comment type="caution">
    <text evidence="4">The sequence shown here is derived from an EMBL/GenBank/DDBJ whole genome shotgun (WGS) entry which is preliminary data.</text>
</comment>
<feature type="domain" description="DUF418" evidence="2">
    <location>
        <begin position="252"/>
        <end position="363"/>
    </location>
</feature>
<feature type="transmembrane region" description="Helical" evidence="1">
    <location>
        <begin position="328"/>
        <end position="347"/>
    </location>
</feature>
<dbReference type="EMBL" id="QGTL01000009">
    <property type="protein sequence ID" value="PWV72316.1"/>
    <property type="molecule type" value="Genomic_DNA"/>
</dbReference>
<protein>
    <submittedName>
        <fullName evidence="4">Uncharacterized protein DUF1624</fullName>
    </submittedName>
</protein>
<keyword evidence="1" id="KW-1133">Transmembrane helix</keyword>
<keyword evidence="1" id="KW-0812">Transmembrane</keyword>
<feature type="transmembrane region" description="Helical" evidence="1">
    <location>
        <begin position="112"/>
        <end position="128"/>
    </location>
</feature>
<dbReference type="InterPro" id="IPR007349">
    <property type="entry name" value="DUF418"/>
</dbReference>
<feature type="transmembrane region" description="Helical" evidence="1">
    <location>
        <begin position="295"/>
        <end position="316"/>
    </location>
</feature>
<keyword evidence="1" id="KW-0472">Membrane</keyword>
<feature type="transmembrane region" description="Helical" evidence="1">
    <location>
        <begin position="87"/>
        <end position="106"/>
    </location>
</feature>
<dbReference type="PANTHER" id="PTHR30590">
    <property type="entry name" value="INNER MEMBRANE PROTEIN"/>
    <property type="match status" value="1"/>
</dbReference>
<organism evidence="4 5">
    <name type="scientific">Nocardia neocaledoniensis</name>
    <dbReference type="NCBI Taxonomy" id="236511"/>
    <lineage>
        <taxon>Bacteria</taxon>
        <taxon>Bacillati</taxon>
        <taxon>Actinomycetota</taxon>
        <taxon>Actinomycetes</taxon>
        <taxon>Mycobacteriales</taxon>
        <taxon>Nocardiaceae</taxon>
        <taxon>Nocardia</taxon>
    </lineage>
</organism>
<feature type="domain" description="Heparan-alpha-glucosaminide N-acetyltransferase catalytic" evidence="3">
    <location>
        <begin position="17"/>
        <end position="197"/>
    </location>
</feature>
<feature type="transmembrane region" description="Helical" evidence="1">
    <location>
        <begin position="264"/>
        <end position="283"/>
    </location>
</feature>
<evidence type="ECO:0000259" key="2">
    <source>
        <dbReference type="Pfam" id="PF04235"/>
    </source>
</evidence>
<dbReference type="Pfam" id="PF04235">
    <property type="entry name" value="DUF418"/>
    <property type="match status" value="1"/>
</dbReference>
<feature type="transmembrane region" description="Helical" evidence="1">
    <location>
        <begin position="135"/>
        <end position="153"/>
    </location>
</feature>
<evidence type="ECO:0000313" key="4">
    <source>
        <dbReference type="EMBL" id="PWV72316.1"/>
    </source>
</evidence>
<dbReference type="InterPro" id="IPR012429">
    <property type="entry name" value="HGSNAT_cat"/>
</dbReference>
<evidence type="ECO:0000256" key="1">
    <source>
        <dbReference type="SAM" id="Phobius"/>
    </source>
</evidence>
<dbReference type="RefSeq" id="WP_110039824.1">
    <property type="nucleotide sequence ID" value="NZ_QGTL01000009.1"/>
</dbReference>
<feature type="transmembrane region" description="Helical" evidence="1">
    <location>
        <begin position="20"/>
        <end position="38"/>
    </location>
</feature>
<gene>
    <name evidence="4" type="ORF">DFR69_109233</name>
</gene>
<dbReference type="AlphaFoldDB" id="A0A317NAH0"/>
<feature type="transmembrane region" description="Helical" evidence="1">
    <location>
        <begin position="173"/>
        <end position="189"/>
    </location>
</feature>
<accession>A0A317NAH0</accession>